<dbReference type="InterPro" id="IPR003594">
    <property type="entry name" value="HATPase_dom"/>
</dbReference>
<evidence type="ECO:0000313" key="3">
    <source>
        <dbReference type="EMBL" id="GGN41550.1"/>
    </source>
</evidence>
<name>A0A918CWT0_9ACTN</name>
<feature type="domain" description="Histidine kinase/HSP90-like ATPase" evidence="2">
    <location>
        <begin position="37"/>
        <end position="143"/>
    </location>
</feature>
<sequence>MPSTLPDEPDTLAPDQALDGAVEHETKLFDRRRTTPSAARSFVAETLTQWGRTERLDDIRLCTSELAANAVLHGAPAGGQVLVRVELHATVLRIEVHDGGNARPEKREARETAADGRGLLLVSAIADHWGVEERQGPGKCVWAAFHHGVVPAC</sequence>
<dbReference type="PANTHER" id="PTHR35526:SF3">
    <property type="entry name" value="ANTI-SIGMA-F FACTOR RSBW"/>
    <property type="match status" value="1"/>
</dbReference>
<dbReference type="SUPFAM" id="SSF55874">
    <property type="entry name" value="ATPase domain of HSP90 chaperone/DNA topoisomerase II/histidine kinase"/>
    <property type="match status" value="1"/>
</dbReference>
<dbReference type="Gene3D" id="3.30.565.10">
    <property type="entry name" value="Histidine kinase-like ATPase, C-terminal domain"/>
    <property type="match status" value="1"/>
</dbReference>
<dbReference type="Pfam" id="PF13581">
    <property type="entry name" value="HATPase_c_2"/>
    <property type="match status" value="1"/>
</dbReference>
<evidence type="ECO:0000256" key="1">
    <source>
        <dbReference type="ARBA" id="ARBA00022527"/>
    </source>
</evidence>
<gene>
    <name evidence="3" type="ORF">GCM10011578_089990</name>
</gene>
<accession>A0A918CWT0</accession>
<dbReference type="AlphaFoldDB" id="A0A918CWT0"/>
<keyword evidence="4" id="KW-1185">Reference proteome</keyword>
<evidence type="ECO:0000259" key="2">
    <source>
        <dbReference type="Pfam" id="PF13581"/>
    </source>
</evidence>
<dbReference type="EMBL" id="BMML01000034">
    <property type="protein sequence ID" value="GGN41550.1"/>
    <property type="molecule type" value="Genomic_DNA"/>
</dbReference>
<dbReference type="InterPro" id="IPR036890">
    <property type="entry name" value="HATPase_C_sf"/>
</dbReference>
<dbReference type="GO" id="GO:0004674">
    <property type="term" value="F:protein serine/threonine kinase activity"/>
    <property type="evidence" value="ECO:0007669"/>
    <property type="project" value="UniProtKB-KW"/>
</dbReference>
<keyword evidence="1" id="KW-0808">Transferase</keyword>
<reference evidence="3" key="2">
    <citation type="submission" date="2020-09" db="EMBL/GenBank/DDBJ databases">
        <authorList>
            <person name="Sun Q."/>
            <person name="Zhou Y."/>
        </authorList>
    </citation>
    <scope>NUCLEOTIDE SEQUENCE</scope>
    <source>
        <strain evidence="3">CGMCC 4.7110</strain>
    </source>
</reference>
<comment type="caution">
    <text evidence="3">The sequence shown here is derived from an EMBL/GenBank/DDBJ whole genome shotgun (WGS) entry which is preliminary data.</text>
</comment>
<dbReference type="Proteomes" id="UP000653411">
    <property type="component" value="Unassembled WGS sequence"/>
</dbReference>
<dbReference type="PANTHER" id="PTHR35526">
    <property type="entry name" value="ANTI-SIGMA-F FACTOR RSBW-RELATED"/>
    <property type="match status" value="1"/>
</dbReference>
<protein>
    <recommendedName>
        <fullName evidence="2">Histidine kinase/HSP90-like ATPase domain-containing protein</fullName>
    </recommendedName>
</protein>
<organism evidence="3 4">
    <name type="scientific">Streptomyces fuscichromogenes</name>
    <dbReference type="NCBI Taxonomy" id="1324013"/>
    <lineage>
        <taxon>Bacteria</taxon>
        <taxon>Bacillati</taxon>
        <taxon>Actinomycetota</taxon>
        <taxon>Actinomycetes</taxon>
        <taxon>Kitasatosporales</taxon>
        <taxon>Streptomycetaceae</taxon>
        <taxon>Streptomyces</taxon>
    </lineage>
</organism>
<keyword evidence="1" id="KW-0723">Serine/threonine-protein kinase</keyword>
<dbReference type="InterPro" id="IPR050267">
    <property type="entry name" value="Anti-sigma-factor_SerPK"/>
</dbReference>
<dbReference type="CDD" id="cd16936">
    <property type="entry name" value="HATPase_RsbW-like"/>
    <property type="match status" value="1"/>
</dbReference>
<proteinExistence type="predicted"/>
<evidence type="ECO:0000313" key="4">
    <source>
        <dbReference type="Proteomes" id="UP000653411"/>
    </source>
</evidence>
<reference evidence="3" key="1">
    <citation type="journal article" date="2014" name="Int. J. Syst. Evol. Microbiol.">
        <title>Complete genome sequence of Corynebacterium casei LMG S-19264T (=DSM 44701T), isolated from a smear-ripened cheese.</title>
        <authorList>
            <consortium name="US DOE Joint Genome Institute (JGI-PGF)"/>
            <person name="Walter F."/>
            <person name="Albersmeier A."/>
            <person name="Kalinowski J."/>
            <person name="Ruckert C."/>
        </authorList>
    </citation>
    <scope>NUCLEOTIDE SEQUENCE</scope>
    <source>
        <strain evidence="3">CGMCC 4.7110</strain>
    </source>
</reference>
<keyword evidence="1" id="KW-0418">Kinase</keyword>
<dbReference type="RefSeq" id="WP_189268754.1">
    <property type="nucleotide sequence ID" value="NZ_BMML01000034.1"/>
</dbReference>